<proteinExistence type="predicted"/>
<feature type="compositionally biased region" description="Acidic residues" evidence="1">
    <location>
        <begin position="79"/>
        <end position="92"/>
    </location>
</feature>
<evidence type="ECO:0000313" key="2">
    <source>
        <dbReference type="EMBL" id="KAK3339422.1"/>
    </source>
</evidence>
<feature type="region of interest" description="Disordered" evidence="1">
    <location>
        <begin position="226"/>
        <end position="245"/>
    </location>
</feature>
<protein>
    <submittedName>
        <fullName evidence="2">Uncharacterized protein</fullName>
    </submittedName>
</protein>
<comment type="caution">
    <text evidence="2">The sequence shown here is derived from an EMBL/GenBank/DDBJ whole genome shotgun (WGS) entry which is preliminary data.</text>
</comment>
<name>A0AAE0MNQ4_9PEZI</name>
<keyword evidence="3" id="KW-1185">Reference proteome</keyword>
<evidence type="ECO:0000313" key="3">
    <source>
        <dbReference type="Proteomes" id="UP001278500"/>
    </source>
</evidence>
<sequence length="245" mass="28779">MKEVHRDQFVIVDHQTMIQQEREIPLPRSHQTRRTKAVAFKARLEEHHIKQVKQIIRMLVQDYGLDLNALLFDRSTNKEEEEEEDSEEEEEKEQVTPLEYLVGSNWPMAEHLIQLLVDLGARLDIRNGEGHIPLVYCLWVEQLTTEALKKGIHSRTLIRPQTIRALIQSCGWANIRLDEKYTWGREELTLGRILEIRFPGWKPREGWNNRALWKDLVRHLSDRSELEEDTEIDPPSFSTGGTTND</sequence>
<dbReference type="EMBL" id="JAUEPP010000007">
    <property type="protein sequence ID" value="KAK3339422.1"/>
    <property type="molecule type" value="Genomic_DNA"/>
</dbReference>
<reference evidence="2" key="2">
    <citation type="submission" date="2023-06" db="EMBL/GenBank/DDBJ databases">
        <authorList>
            <consortium name="Lawrence Berkeley National Laboratory"/>
            <person name="Haridas S."/>
            <person name="Hensen N."/>
            <person name="Bonometti L."/>
            <person name="Westerberg I."/>
            <person name="Brannstrom I.O."/>
            <person name="Guillou S."/>
            <person name="Cros-Aarteil S."/>
            <person name="Calhoun S."/>
            <person name="Kuo A."/>
            <person name="Mondo S."/>
            <person name="Pangilinan J."/>
            <person name="Riley R."/>
            <person name="Labutti K."/>
            <person name="Andreopoulos B."/>
            <person name="Lipzen A."/>
            <person name="Chen C."/>
            <person name="Yanf M."/>
            <person name="Daum C."/>
            <person name="Ng V."/>
            <person name="Clum A."/>
            <person name="Steindorff A."/>
            <person name="Ohm R."/>
            <person name="Martin F."/>
            <person name="Silar P."/>
            <person name="Natvig D."/>
            <person name="Lalanne C."/>
            <person name="Gautier V."/>
            <person name="Ament-Velasquez S.L."/>
            <person name="Kruys A."/>
            <person name="Hutchinson M.I."/>
            <person name="Powell A.J."/>
            <person name="Barry K."/>
            <person name="Miller A.N."/>
            <person name="Grigoriev I.V."/>
            <person name="Debuchy R."/>
            <person name="Gladieux P."/>
            <person name="Thoren M.H."/>
            <person name="Johannesson H."/>
        </authorList>
    </citation>
    <scope>NUCLEOTIDE SEQUENCE</scope>
    <source>
        <strain evidence="2">CBS 560.94</strain>
    </source>
</reference>
<reference evidence="2" key="1">
    <citation type="journal article" date="2023" name="Mol. Phylogenet. Evol.">
        <title>Genome-scale phylogeny and comparative genomics of the fungal order Sordariales.</title>
        <authorList>
            <person name="Hensen N."/>
            <person name="Bonometti L."/>
            <person name="Westerberg I."/>
            <person name="Brannstrom I.O."/>
            <person name="Guillou S."/>
            <person name="Cros-Aarteil S."/>
            <person name="Calhoun S."/>
            <person name="Haridas S."/>
            <person name="Kuo A."/>
            <person name="Mondo S."/>
            <person name="Pangilinan J."/>
            <person name="Riley R."/>
            <person name="LaButti K."/>
            <person name="Andreopoulos B."/>
            <person name="Lipzen A."/>
            <person name="Chen C."/>
            <person name="Yan M."/>
            <person name="Daum C."/>
            <person name="Ng V."/>
            <person name="Clum A."/>
            <person name="Steindorff A."/>
            <person name="Ohm R.A."/>
            <person name="Martin F."/>
            <person name="Silar P."/>
            <person name="Natvig D.O."/>
            <person name="Lalanne C."/>
            <person name="Gautier V."/>
            <person name="Ament-Velasquez S.L."/>
            <person name="Kruys A."/>
            <person name="Hutchinson M.I."/>
            <person name="Powell A.J."/>
            <person name="Barry K."/>
            <person name="Miller A.N."/>
            <person name="Grigoriev I.V."/>
            <person name="Debuchy R."/>
            <person name="Gladieux P."/>
            <person name="Hiltunen Thoren M."/>
            <person name="Johannesson H."/>
        </authorList>
    </citation>
    <scope>NUCLEOTIDE SEQUENCE</scope>
    <source>
        <strain evidence="2">CBS 560.94</strain>
    </source>
</reference>
<accession>A0AAE0MNQ4</accession>
<feature type="region of interest" description="Disordered" evidence="1">
    <location>
        <begin position="76"/>
        <end position="96"/>
    </location>
</feature>
<feature type="compositionally biased region" description="Polar residues" evidence="1">
    <location>
        <begin position="236"/>
        <end position="245"/>
    </location>
</feature>
<dbReference type="Proteomes" id="UP001278500">
    <property type="component" value="Unassembled WGS sequence"/>
</dbReference>
<dbReference type="GeneID" id="87864517"/>
<organism evidence="2 3">
    <name type="scientific">Neurospora tetraspora</name>
    <dbReference type="NCBI Taxonomy" id="94610"/>
    <lineage>
        <taxon>Eukaryota</taxon>
        <taxon>Fungi</taxon>
        <taxon>Dikarya</taxon>
        <taxon>Ascomycota</taxon>
        <taxon>Pezizomycotina</taxon>
        <taxon>Sordariomycetes</taxon>
        <taxon>Sordariomycetidae</taxon>
        <taxon>Sordariales</taxon>
        <taxon>Sordariaceae</taxon>
        <taxon>Neurospora</taxon>
    </lineage>
</organism>
<gene>
    <name evidence="2" type="ORF">B0H65DRAFT_476450</name>
</gene>
<evidence type="ECO:0000256" key="1">
    <source>
        <dbReference type="SAM" id="MobiDB-lite"/>
    </source>
</evidence>
<dbReference type="AlphaFoldDB" id="A0AAE0MNQ4"/>
<dbReference type="RefSeq" id="XP_062678782.1">
    <property type="nucleotide sequence ID" value="XM_062827363.1"/>
</dbReference>